<keyword evidence="2" id="KW-0472">Membrane</keyword>
<comment type="caution">
    <text evidence="4">The sequence shown here is derived from an EMBL/GenBank/DDBJ whole genome shotgun (WGS) entry which is preliminary data.</text>
</comment>
<dbReference type="AlphaFoldDB" id="A0A1F5G942"/>
<proteinExistence type="predicted"/>
<keyword evidence="2" id="KW-1133">Transmembrane helix</keyword>
<feature type="domain" description="YdbS-like PH" evidence="3">
    <location>
        <begin position="95"/>
        <end position="160"/>
    </location>
</feature>
<dbReference type="Pfam" id="PF03703">
    <property type="entry name" value="bPH_2"/>
    <property type="match status" value="1"/>
</dbReference>
<feature type="region of interest" description="Disordered" evidence="1">
    <location>
        <begin position="181"/>
        <end position="210"/>
    </location>
</feature>
<dbReference type="PANTHER" id="PTHR37938:SF1">
    <property type="entry name" value="BLL0215 PROTEIN"/>
    <property type="match status" value="1"/>
</dbReference>
<keyword evidence="2" id="KW-0812">Transmembrane</keyword>
<dbReference type="Proteomes" id="UP000177369">
    <property type="component" value="Unassembled WGS sequence"/>
</dbReference>
<evidence type="ECO:0000313" key="4">
    <source>
        <dbReference type="EMBL" id="OGD88382.1"/>
    </source>
</evidence>
<gene>
    <name evidence="4" type="ORF">A3D04_02825</name>
</gene>
<protein>
    <recommendedName>
        <fullName evidence="3">YdbS-like PH domain-containing protein</fullName>
    </recommendedName>
</protein>
<organism evidence="4 5">
    <name type="scientific">Candidatus Curtissbacteria bacterium RIFCSPHIGHO2_02_FULL_40_16b</name>
    <dbReference type="NCBI Taxonomy" id="1797714"/>
    <lineage>
        <taxon>Bacteria</taxon>
        <taxon>Candidatus Curtissiibacteriota</taxon>
    </lineage>
</organism>
<evidence type="ECO:0000313" key="5">
    <source>
        <dbReference type="Proteomes" id="UP000177369"/>
    </source>
</evidence>
<name>A0A1F5G942_9BACT</name>
<feature type="compositionally biased region" description="Basic and acidic residues" evidence="1">
    <location>
        <begin position="198"/>
        <end position="210"/>
    </location>
</feature>
<dbReference type="InterPro" id="IPR005182">
    <property type="entry name" value="YdbS-like_PH"/>
</dbReference>
<evidence type="ECO:0000256" key="1">
    <source>
        <dbReference type="SAM" id="MobiDB-lite"/>
    </source>
</evidence>
<evidence type="ECO:0000256" key="2">
    <source>
        <dbReference type="SAM" id="Phobius"/>
    </source>
</evidence>
<dbReference type="STRING" id="1797714.A3D04_02825"/>
<feature type="transmembrane region" description="Helical" evidence="2">
    <location>
        <begin position="34"/>
        <end position="61"/>
    </location>
</feature>
<accession>A0A1F5G942</accession>
<sequence>MLPEPPSKHQKKRVANYLSPNEKLIIITGIGKRYFLISLFILLFVPLILTYAGIFMFFGYFEITQYPWLKFITIPAILWLIYDTPKYSHLLRMRQSFTYVLTDRRFMIIRGIFSRKILTAPLIRITHVTVEQSFFQRFLFNSGHLVIITAGYDQREIVIENIGNPLQFKIWIDELTEKLEGTGSSKDEDDDDEEDEKNSEGEFKLRSLST</sequence>
<evidence type="ECO:0000259" key="3">
    <source>
        <dbReference type="Pfam" id="PF03703"/>
    </source>
</evidence>
<reference evidence="4 5" key="1">
    <citation type="journal article" date="2016" name="Nat. Commun.">
        <title>Thousands of microbial genomes shed light on interconnected biogeochemical processes in an aquifer system.</title>
        <authorList>
            <person name="Anantharaman K."/>
            <person name="Brown C.T."/>
            <person name="Hug L.A."/>
            <person name="Sharon I."/>
            <person name="Castelle C.J."/>
            <person name="Probst A.J."/>
            <person name="Thomas B.C."/>
            <person name="Singh A."/>
            <person name="Wilkins M.J."/>
            <person name="Karaoz U."/>
            <person name="Brodie E.L."/>
            <person name="Williams K.H."/>
            <person name="Hubbard S.S."/>
            <person name="Banfield J.F."/>
        </authorList>
    </citation>
    <scope>NUCLEOTIDE SEQUENCE [LARGE SCALE GENOMIC DNA]</scope>
</reference>
<dbReference type="EMBL" id="MFBD01000030">
    <property type="protein sequence ID" value="OGD88382.1"/>
    <property type="molecule type" value="Genomic_DNA"/>
</dbReference>
<feature type="transmembrane region" description="Helical" evidence="2">
    <location>
        <begin position="67"/>
        <end position="84"/>
    </location>
</feature>
<feature type="compositionally biased region" description="Acidic residues" evidence="1">
    <location>
        <begin position="187"/>
        <end position="197"/>
    </location>
</feature>
<dbReference type="PANTHER" id="PTHR37938">
    <property type="entry name" value="BLL0215 PROTEIN"/>
    <property type="match status" value="1"/>
</dbReference>